<sequence length="215" mass="22871">MSDPPVRIETLALGPLQTNCYVLRAQDDCWVVDPAWPQPLLDELKRLGAVPSRILLTHGHGDHIAGAADLKAAYPDALLCCPAADADMLTDPRMNMSEMFGVSITAPAPDELIEPGQVLQLGPTRWEVLDTAGHTPGGVSYYCPRAGVVLTGDALFDGSIGRIDIPGASASRLLKSVRVTLMSLPGETRILSGHGPASTIILQKTRNPFIVGCEI</sequence>
<comment type="cofactor">
    <cofactor evidence="1">
        <name>Zn(2+)</name>
        <dbReference type="ChEBI" id="CHEBI:29105"/>
    </cofactor>
</comment>
<comment type="caution">
    <text evidence="6">The sequence shown here is derived from an EMBL/GenBank/DDBJ whole genome shotgun (WGS) entry which is preliminary data.</text>
</comment>
<reference evidence="6" key="1">
    <citation type="journal article" date="2014" name="Front. Microbiol.">
        <title>High frequency of phylogenetically diverse reductive dehalogenase-homologous genes in deep subseafloor sedimentary metagenomes.</title>
        <authorList>
            <person name="Kawai M."/>
            <person name="Futagami T."/>
            <person name="Toyoda A."/>
            <person name="Takaki Y."/>
            <person name="Nishi S."/>
            <person name="Hori S."/>
            <person name="Arai W."/>
            <person name="Tsubouchi T."/>
            <person name="Morono Y."/>
            <person name="Uchiyama I."/>
            <person name="Ito T."/>
            <person name="Fujiyama A."/>
            <person name="Inagaki F."/>
            <person name="Takami H."/>
        </authorList>
    </citation>
    <scope>NUCLEOTIDE SEQUENCE</scope>
    <source>
        <strain evidence="6">Expedition CK06-06</strain>
    </source>
</reference>
<dbReference type="SMART" id="SM00849">
    <property type="entry name" value="Lactamase_B"/>
    <property type="match status" value="1"/>
</dbReference>
<dbReference type="InterPro" id="IPR001279">
    <property type="entry name" value="Metallo-B-lactamas"/>
</dbReference>
<organism evidence="6">
    <name type="scientific">marine sediment metagenome</name>
    <dbReference type="NCBI Taxonomy" id="412755"/>
    <lineage>
        <taxon>unclassified sequences</taxon>
        <taxon>metagenomes</taxon>
        <taxon>ecological metagenomes</taxon>
    </lineage>
</organism>
<dbReference type="GO" id="GO:0046872">
    <property type="term" value="F:metal ion binding"/>
    <property type="evidence" value="ECO:0007669"/>
    <property type="project" value="UniProtKB-KW"/>
</dbReference>
<keyword evidence="4" id="KW-0862">Zinc</keyword>
<evidence type="ECO:0000256" key="4">
    <source>
        <dbReference type="ARBA" id="ARBA00022833"/>
    </source>
</evidence>
<dbReference type="InterPro" id="IPR036866">
    <property type="entry name" value="RibonucZ/Hydroxyglut_hydro"/>
</dbReference>
<evidence type="ECO:0000259" key="5">
    <source>
        <dbReference type="SMART" id="SM00849"/>
    </source>
</evidence>
<dbReference type="Gene3D" id="3.60.15.10">
    <property type="entry name" value="Ribonuclease Z/Hydroxyacylglutathione hydrolase-like"/>
    <property type="match status" value="1"/>
</dbReference>
<evidence type="ECO:0000256" key="2">
    <source>
        <dbReference type="ARBA" id="ARBA00022723"/>
    </source>
</evidence>
<accession>X1HEU0</accession>
<keyword evidence="3" id="KW-0378">Hydrolase</keyword>
<protein>
    <recommendedName>
        <fullName evidence="5">Metallo-beta-lactamase domain-containing protein</fullName>
    </recommendedName>
</protein>
<gene>
    <name evidence="6" type="ORF">S03H2_43135</name>
</gene>
<dbReference type="InterPro" id="IPR051453">
    <property type="entry name" value="MBL_Glyoxalase_II"/>
</dbReference>
<evidence type="ECO:0000256" key="1">
    <source>
        <dbReference type="ARBA" id="ARBA00001947"/>
    </source>
</evidence>
<dbReference type="CDD" id="cd06262">
    <property type="entry name" value="metallo-hydrolase-like_MBL-fold"/>
    <property type="match status" value="1"/>
</dbReference>
<dbReference type="EMBL" id="BARU01026881">
    <property type="protein sequence ID" value="GAH67927.1"/>
    <property type="molecule type" value="Genomic_DNA"/>
</dbReference>
<dbReference type="SUPFAM" id="SSF56281">
    <property type="entry name" value="Metallo-hydrolase/oxidoreductase"/>
    <property type="match status" value="1"/>
</dbReference>
<name>X1HEU0_9ZZZZ</name>
<dbReference type="PANTHER" id="PTHR46233:SF3">
    <property type="entry name" value="HYDROXYACYLGLUTATHIONE HYDROLASE GLOC"/>
    <property type="match status" value="1"/>
</dbReference>
<keyword evidence="2" id="KW-0479">Metal-binding</keyword>
<proteinExistence type="predicted"/>
<dbReference type="AlphaFoldDB" id="X1HEU0"/>
<feature type="domain" description="Metallo-beta-lactamase" evidence="5">
    <location>
        <begin position="17"/>
        <end position="194"/>
    </location>
</feature>
<dbReference type="Pfam" id="PF00753">
    <property type="entry name" value="Lactamase_B"/>
    <property type="match status" value="1"/>
</dbReference>
<evidence type="ECO:0000313" key="6">
    <source>
        <dbReference type="EMBL" id="GAH67927.1"/>
    </source>
</evidence>
<dbReference type="GO" id="GO:0016787">
    <property type="term" value="F:hydrolase activity"/>
    <property type="evidence" value="ECO:0007669"/>
    <property type="project" value="UniProtKB-KW"/>
</dbReference>
<evidence type="ECO:0000256" key="3">
    <source>
        <dbReference type="ARBA" id="ARBA00022801"/>
    </source>
</evidence>
<dbReference type="PANTHER" id="PTHR46233">
    <property type="entry name" value="HYDROXYACYLGLUTATHIONE HYDROLASE GLOC"/>
    <property type="match status" value="1"/>
</dbReference>